<reference evidence="12" key="1">
    <citation type="submission" date="2019-04" db="EMBL/GenBank/DDBJ databases">
        <title>Sequencing of skin fungus with MAO and IRED activity.</title>
        <authorList>
            <person name="Marsaioli A.J."/>
            <person name="Bonatto J.M.C."/>
            <person name="Reis Junior O."/>
        </authorList>
    </citation>
    <scope>NUCLEOTIDE SEQUENCE</scope>
    <source>
        <strain evidence="12">28M1</strain>
    </source>
</reference>
<dbReference type="EMBL" id="SWKV01000058">
    <property type="protein sequence ID" value="KAF3035484.1"/>
    <property type="molecule type" value="Genomic_DNA"/>
</dbReference>
<protein>
    <recommendedName>
        <fullName evidence="14">SET domain-containing protein</fullName>
    </recommendedName>
</protein>
<feature type="compositionally biased region" description="Basic and acidic residues" evidence="8">
    <location>
        <begin position="630"/>
        <end position="654"/>
    </location>
</feature>
<evidence type="ECO:0000256" key="3">
    <source>
        <dbReference type="ARBA" id="ARBA00022454"/>
    </source>
</evidence>
<feature type="compositionally biased region" description="Low complexity" evidence="8">
    <location>
        <begin position="27"/>
        <end position="41"/>
    </location>
</feature>
<evidence type="ECO:0000313" key="12">
    <source>
        <dbReference type="EMBL" id="KAF3035484.1"/>
    </source>
</evidence>
<dbReference type="SMART" id="SM00317">
    <property type="entry name" value="SET"/>
    <property type="match status" value="1"/>
</dbReference>
<evidence type="ECO:0000256" key="7">
    <source>
        <dbReference type="ARBA" id="ARBA00023242"/>
    </source>
</evidence>
<dbReference type="PROSITE" id="PS51215">
    <property type="entry name" value="AWS"/>
    <property type="match status" value="1"/>
</dbReference>
<feature type="domain" description="SET" evidence="9">
    <location>
        <begin position="424"/>
        <end position="540"/>
    </location>
</feature>
<dbReference type="Gene3D" id="2.170.270.10">
    <property type="entry name" value="SET domain"/>
    <property type="match status" value="1"/>
</dbReference>
<evidence type="ECO:0008006" key="14">
    <source>
        <dbReference type="Google" id="ProtNLM"/>
    </source>
</evidence>
<evidence type="ECO:0000256" key="1">
    <source>
        <dbReference type="ARBA" id="ARBA00004123"/>
    </source>
</evidence>
<dbReference type="GO" id="GO:0005634">
    <property type="term" value="C:nucleus"/>
    <property type="evidence" value="ECO:0007669"/>
    <property type="project" value="UniProtKB-SubCell"/>
</dbReference>
<evidence type="ECO:0000259" key="10">
    <source>
        <dbReference type="PROSITE" id="PS50868"/>
    </source>
</evidence>
<feature type="compositionally biased region" description="Polar residues" evidence="8">
    <location>
        <begin position="42"/>
        <end position="60"/>
    </location>
</feature>
<keyword evidence="6" id="KW-0949">S-adenosyl-L-methionine</keyword>
<organism evidence="12 13">
    <name type="scientific">Didymella heteroderae</name>
    <dbReference type="NCBI Taxonomy" id="1769908"/>
    <lineage>
        <taxon>Eukaryota</taxon>
        <taxon>Fungi</taxon>
        <taxon>Dikarya</taxon>
        <taxon>Ascomycota</taxon>
        <taxon>Pezizomycotina</taxon>
        <taxon>Dothideomycetes</taxon>
        <taxon>Pleosporomycetidae</taxon>
        <taxon>Pleosporales</taxon>
        <taxon>Pleosporineae</taxon>
        <taxon>Didymellaceae</taxon>
        <taxon>Didymella</taxon>
    </lineage>
</organism>
<feature type="compositionally biased region" description="Low complexity" evidence="8">
    <location>
        <begin position="226"/>
        <end position="236"/>
    </location>
</feature>
<dbReference type="PANTHER" id="PTHR22884">
    <property type="entry name" value="SET DOMAIN PROTEINS"/>
    <property type="match status" value="1"/>
</dbReference>
<dbReference type="Pfam" id="PF00856">
    <property type="entry name" value="SET"/>
    <property type="match status" value="1"/>
</dbReference>
<comment type="caution">
    <text evidence="12">The sequence shown here is derived from an EMBL/GenBank/DDBJ whole genome shotgun (WGS) entry which is preliminary data.</text>
</comment>
<sequence length="845" mass="92863">MAAREGSPMSTSSMLSNNALHHAAVRATSSASPPISTPPTSLDDSASVMSEITKLEQTTEVYEDASVSPAADAQAGTPLAAQDTPNSEARRPSRSSRKSVVTYNVQILAGTAIHTPTKYLEKHHTNVLHGSLDEVAPRSNDITARKRIPKARASFNGAVDSADEQLATEAAQAARRRTSARGTDLRKEALRNLTGVGEAVASSFAGGKSLVQKALRRSASDSNLKSTTSSGSQASSRRPRTATDTPDEDDTDATSEQKEYLKPKTKAWLKQGLYVGQYRDFDARLSETQNRAKKRAKKQKENGVLPLPMFAGGRMLEEDPRHVHRHFKLPFDTYNPLPRKVKVDGWVKLSKNRFIGDASALWKHDKQDSSQCYCDPEDGCGEACHNRIMAYECDSNNCRLTPEECGNRPFAELKRRGKGNGYDYGVEVMETEGRGYGVRAMRTFKPHQIIVEYAGEIITQSECERRMKQIYKKDKCYYLMSFDNKMIIDATRGTIARFVNHSCEPNCEMIKWTVGGEPRMALFAGSRGVMTGEELTYDYNFDPFSQKNIQECRCGTESCRGVLGPKPKKPVEERTIASALIAGTKRKLHDFLGSGRARSESNAGSPKKRKVHLGNVTTTKVKNSHAATRAAREQAEVEAAEHSRQIASREDRAMKRSTSLTVSKRLRPTVVRRTVQGTLKSTRTTTVSLQRKVVKPGALKAVNKSARTQVASRRADAAPNGRRGLAPSKRPSTPESDSELEDDDSDEEASPNITPASLRSASKGGRKPIFNFDSDSQATPPRSTGPRGGFRRAATTANKTRSARQKPAPSPRSLHSTGAGVNKAYHPAQSRPRTIRGRFLPKNQR</sequence>
<feature type="domain" description="AWS" evidence="11">
    <location>
        <begin position="367"/>
        <end position="414"/>
    </location>
</feature>
<dbReference type="FunFam" id="2.170.270.10:FF:000037">
    <property type="entry name" value="Histone-lysine N-methyltransferase"/>
    <property type="match status" value="1"/>
</dbReference>
<dbReference type="GO" id="GO:0032259">
    <property type="term" value="P:methylation"/>
    <property type="evidence" value="ECO:0007669"/>
    <property type="project" value="UniProtKB-KW"/>
</dbReference>
<feature type="region of interest" description="Disordered" evidence="8">
    <location>
        <begin position="593"/>
        <end position="659"/>
    </location>
</feature>
<keyword evidence="7" id="KW-0539">Nucleus</keyword>
<evidence type="ECO:0000256" key="2">
    <source>
        <dbReference type="ARBA" id="ARBA00004286"/>
    </source>
</evidence>
<evidence type="ECO:0000256" key="6">
    <source>
        <dbReference type="ARBA" id="ARBA00022691"/>
    </source>
</evidence>
<evidence type="ECO:0000259" key="9">
    <source>
        <dbReference type="PROSITE" id="PS50280"/>
    </source>
</evidence>
<dbReference type="InterPro" id="IPR006560">
    <property type="entry name" value="AWS_dom"/>
</dbReference>
<dbReference type="InterPro" id="IPR001214">
    <property type="entry name" value="SET_dom"/>
</dbReference>
<dbReference type="PROSITE" id="PS50280">
    <property type="entry name" value="SET"/>
    <property type="match status" value="1"/>
</dbReference>
<keyword evidence="4" id="KW-0489">Methyltransferase</keyword>
<dbReference type="InterPro" id="IPR046341">
    <property type="entry name" value="SET_dom_sf"/>
</dbReference>
<gene>
    <name evidence="12" type="ORF">E8E12_007502</name>
</gene>
<feature type="region of interest" description="Disordered" evidence="8">
    <location>
        <begin position="700"/>
        <end position="845"/>
    </location>
</feature>
<feature type="compositionally biased region" description="Polar residues" evidence="8">
    <location>
        <begin position="8"/>
        <end position="19"/>
    </location>
</feature>
<feature type="region of interest" description="Disordered" evidence="8">
    <location>
        <begin position="1"/>
        <end position="99"/>
    </location>
</feature>
<name>A0A9P4WKT4_9PLEO</name>
<evidence type="ECO:0000313" key="13">
    <source>
        <dbReference type="Proteomes" id="UP000758155"/>
    </source>
</evidence>
<evidence type="ECO:0000259" key="11">
    <source>
        <dbReference type="PROSITE" id="PS51215"/>
    </source>
</evidence>
<dbReference type="PROSITE" id="PS50868">
    <property type="entry name" value="POST_SET"/>
    <property type="match status" value="1"/>
</dbReference>
<evidence type="ECO:0000256" key="4">
    <source>
        <dbReference type="ARBA" id="ARBA00022603"/>
    </source>
</evidence>
<keyword evidence="5" id="KW-0808">Transferase</keyword>
<dbReference type="GO" id="GO:0005694">
    <property type="term" value="C:chromosome"/>
    <property type="evidence" value="ECO:0007669"/>
    <property type="project" value="UniProtKB-SubCell"/>
</dbReference>
<accession>A0A9P4WKT4</accession>
<dbReference type="Pfam" id="PF17907">
    <property type="entry name" value="AWS"/>
    <property type="match status" value="1"/>
</dbReference>
<dbReference type="OrthoDB" id="422362at2759"/>
<keyword evidence="3" id="KW-0158">Chromosome</keyword>
<evidence type="ECO:0000256" key="8">
    <source>
        <dbReference type="SAM" id="MobiDB-lite"/>
    </source>
</evidence>
<feature type="region of interest" description="Disordered" evidence="8">
    <location>
        <begin position="216"/>
        <end position="259"/>
    </location>
</feature>
<dbReference type="SUPFAM" id="SSF82199">
    <property type="entry name" value="SET domain"/>
    <property type="match status" value="1"/>
</dbReference>
<feature type="domain" description="Post-SET" evidence="10">
    <location>
        <begin position="548"/>
        <end position="564"/>
    </location>
</feature>
<proteinExistence type="predicted"/>
<comment type="subcellular location">
    <subcellularLocation>
        <location evidence="2">Chromosome</location>
    </subcellularLocation>
    <subcellularLocation>
        <location evidence="1">Nucleus</location>
    </subcellularLocation>
</comment>
<dbReference type="GO" id="GO:0042054">
    <property type="term" value="F:histone methyltransferase activity"/>
    <property type="evidence" value="ECO:0007669"/>
    <property type="project" value="InterPro"/>
</dbReference>
<dbReference type="InterPro" id="IPR050777">
    <property type="entry name" value="SET2_Histone-Lys_MeTrsfase"/>
</dbReference>
<evidence type="ECO:0000256" key="5">
    <source>
        <dbReference type="ARBA" id="ARBA00022679"/>
    </source>
</evidence>
<dbReference type="InterPro" id="IPR003616">
    <property type="entry name" value="Post-SET_dom"/>
</dbReference>
<feature type="compositionally biased region" description="Polar residues" evidence="8">
    <location>
        <begin position="773"/>
        <end position="782"/>
    </location>
</feature>
<dbReference type="Proteomes" id="UP000758155">
    <property type="component" value="Unassembled WGS sequence"/>
</dbReference>
<dbReference type="AlphaFoldDB" id="A0A9P4WKT4"/>
<feature type="compositionally biased region" description="Acidic residues" evidence="8">
    <location>
        <begin position="736"/>
        <end position="749"/>
    </location>
</feature>
<keyword evidence="13" id="KW-1185">Reference proteome</keyword>